<keyword evidence="7" id="KW-1185">Reference proteome</keyword>
<dbReference type="Gene3D" id="3.40.50.20">
    <property type="match status" value="1"/>
</dbReference>
<dbReference type="PANTHER" id="PTHR43300">
    <property type="entry name" value="ACETYLTRANSFERASE"/>
    <property type="match status" value="1"/>
</dbReference>
<dbReference type="EMBL" id="CP071448">
    <property type="protein sequence ID" value="QSW87447.1"/>
    <property type="molecule type" value="Genomic_DNA"/>
</dbReference>
<dbReference type="InterPro" id="IPR020019">
    <property type="entry name" value="AcTrfase_PglD-like"/>
</dbReference>
<dbReference type="PANTHER" id="PTHR43300:SF7">
    <property type="entry name" value="UDP-N-ACETYLBACILLOSAMINE N-ACETYLTRANSFERASE"/>
    <property type="match status" value="1"/>
</dbReference>
<sequence>MLDKSIILVGYSGHGYVVADTILDNNYEILGYSDKEEAISNPYNLVYLGFEKDNDFIGWSKEISFALGIGDNYLRQKIADLIERKGKKIQTIIHKTAHVSKTAIIGQGTFINKSVAINAFVEVGKNSILNTSCIIEHECILQDAVHIAPGAVLAGNVKIGERSFVGANAVIKQGVIIGKDVIIGAGSVVINNIPDNEVWFGNPAKKK</sequence>
<evidence type="ECO:0000313" key="7">
    <source>
        <dbReference type="Proteomes" id="UP000663440"/>
    </source>
</evidence>
<evidence type="ECO:0000256" key="1">
    <source>
        <dbReference type="ARBA" id="ARBA00007274"/>
    </source>
</evidence>
<comment type="similarity">
    <text evidence="1">Belongs to the transferase hexapeptide repeat family.</text>
</comment>
<dbReference type="Proteomes" id="UP000663440">
    <property type="component" value="Chromosome"/>
</dbReference>
<dbReference type="PROSITE" id="PS00101">
    <property type="entry name" value="HEXAPEP_TRANSFERASES"/>
    <property type="match status" value="1"/>
</dbReference>
<dbReference type="InterPro" id="IPR041561">
    <property type="entry name" value="PglD_N"/>
</dbReference>
<dbReference type="InterPro" id="IPR011004">
    <property type="entry name" value="Trimer_LpxA-like_sf"/>
</dbReference>
<dbReference type="InterPro" id="IPR018357">
    <property type="entry name" value="Hexapep_transf_CS"/>
</dbReference>
<evidence type="ECO:0000313" key="6">
    <source>
        <dbReference type="EMBL" id="QSW87447.1"/>
    </source>
</evidence>
<feature type="domain" description="PglD N-terminal" evidence="5">
    <location>
        <begin position="6"/>
        <end position="80"/>
    </location>
</feature>
<evidence type="ECO:0000259" key="5">
    <source>
        <dbReference type="Pfam" id="PF17836"/>
    </source>
</evidence>
<dbReference type="Pfam" id="PF00132">
    <property type="entry name" value="Hexapep"/>
    <property type="match status" value="1"/>
</dbReference>
<organism evidence="6 7">
    <name type="scientific">Flavobacterium endoglycinae</name>
    <dbReference type="NCBI Taxonomy" id="2816357"/>
    <lineage>
        <taxon>Bacteria</taxon>
        <taxon>Pseudomonadati</taxon>
        <taxon>Bacteroidota</taxon>
        <taxon>Flavobacteriia</taxon>
        <taxon>Flavobacteriales</taxon>
        <taxon>Flavobacteriaceae</taxon>
        <taxon>Flavobacterium</taxon>
    </lineage>
</organism>
<reference evidence="6 7" key="1">
    <citation type="submission" date="2021-03" db="EMBL/GenBank/DDBJ databases">
        <title>Flavobacterium kribbensis sp. nov, an endophytic bacteria, isolated from soybean.</title>
        <authorList>
            <person name="Lee J."/>
            <person name="Seo J."/>
        </authorList>
    </citation>
    <scope>NUCLEOTIDE SEQUENCE [LARGE SCALE GENOMIC DNA]</scope>
    <source>
        <strain evidence="6 7">BB8</strain>
    </source>
</reference>
<dbReference type="NCBIfam" id="TIGR03570">
    <property type="entry name" value="NeuD_NnaD"/>
    <property type="match status" value="1"/>
</dbReference>
<keyword evidence="4" id="KW-0012">Acyltransferase</keyword>
<accession>A0ABX7Q930</accession>
<keyword evidence="3" id="KW-0677">Repeat</keyword>
<dbReference type="Pfam" id="PF17836">
    <property type="entry name" value="PglD_N"/>
    <property type="match status" value="1"/>
</dbReference>
<evidence type="ECO:0000256" key="2">
    <source>
        <dbReference type="ARBA" id="ARBA00022679"/>
    </source>
</evidence>
<gene>
    <name evidence="6" type="ORF">J0383_14245</name>
</gene>
<dbReference type="InterPro" id="IPR050179">
    <property type="entry name" value="Trans_hexapeptide_repeat"/>
</dbReference>
<evidence type="ECO:0000256" key="3">
    <source>
        <dbReference type="ARBA" id="ARBA00022737"/>
    </source>
</evidence>
<dbReference type="Gene3D" id="2.160.10.10">
    <property type="entry name" value="Hexapeptide repeat proteins"/>
    <property type="match status" value="1"/>
</dbReference>
<dbReference type="RefSeq" id="WP_207294676.1">
    <property type="nucleotide sequence ID" value="NZ_CP071448.1"/>
</dbReference>
<proteinExistence type="inferred from homology"/>
<dbReference type="InterPro" id="IPR001451">
    <property type="entry name" value="Hexapep"/>
</dbReference>
<evidence type="ECO:0000256" key="4">
    <source>
        <dbReference type="ARBA" id="ARBA00023315"/>
    </source>
</evidence>
<keyword evidence="2" id="KW-0808">Transferase</keyword>
<dbReference type="CDD" id="cd03360">
    <property type="entry name" value="LbH_AT_putative"/>
    <property type="match status" value="1"/>
</dbReference>
<name>A0ABX7Q930_9FLAO</name>
<dbReference type="SUPFAM" id="SSF51161">
    <property type="entry name" value="Trimeric LpxA-like enzymes"/>
    <property type="match status" value="1"/>
</dbReference>
<protein>
    <submittedName>
        <fullName evidence="6">Acetyltransferase</fullName>
    </submittedName>
</protein>